<keyword evidence="1" id="KW-0812">Transmembrane</keyword>
<sequence>MNAQSAGRPGETRGWQAVLQRSIDTAAELSDLVAQRLGAAADPRARLLRKRRWALRLGWLFAGASAFWIGLTALLAAWSTPFWVLIITGPIAGGSAFLATLCFLRYRWLRGEPLPPARTSRLLPPRGSAARRPMETLASAERGLYSLLGLIQRGQLLPAGEIAEVTAAANVSAAALAGTAGEVVSMERAARSVPQSRGHLAPTIKAYTAQLEAGVRQYTDIATAAAQLVSAANSGAGSARSMSEQRYRSELVAATDRLSAWAQAFDELGRLRQA</sequence>
<dbReference type="Proteomes" id="UP000309231">
    <property type="component" value="Chromosome"/>
</dbReference>
<keyword evidence="4" id="KW-1185">Reference proteome</keyword>
<evidence type="ECO:0000256" key="1">
    <source>
        <dbReference type="SAM" id="Phobius"/>
    </source>
</evidence>
<dbReference type="NCBIfam" id="NF047839">
    <property type="entry name" value="PspM_Rv2743c"/>
    <property type="match status" value="1"/>
</dbReference>
<dbReference type="EMBL" id="CP062008">
    <property type="protein sequence ID" value="QPG71587.1"/>
    <property type="molecule type" value="Genomic_DNA"/>
</dbReference>
<dbReference type="InterPro" id="IPR057952">
    <property type="entry name" value="Rv2743c-like"/>
</dbReference>
<reference evidence="2 4" key="2">
    <citation type="journal article" date="2019" name="BMC Evol. Biol.">
        <title>Comparative genomics of Mycobacterium mucogenicum and Mycobacterium neoaurum clade members emphasizing tRNA and non-coding RNA.</title>
        <authorList>
            <person name="Behra P.R.K."/>
            <person name="Pettersson B.M.F."/>
            <person name="Das S."/>
            <person name="Dasgupta S."/>
            <person name="Kirsebom L.A."/>
        </authorList>
    </citation>
    <scope>NUCLEOTIDE SEQUENCE [LARGE SCALE GENOMIC DNA]</scope>
    <source>
        <strain evidence="2 4">DSM 44124</strain>
    </source>
</reference>
<evidence type="ECO:0000313" key="2">
    <source>
        <dbReference type="EMBL" id="QPG71587.1"/>
    </source>
</evidence>
<feature type="transmembrane region" description="Helical" evidence="1">
    <location>
        <begin position="82"/>
        <end position="104"/>
    </location>
</feature>
<organism evidence="3">
    <name type="scientific">Mycolicibacterium mucogenicum DSM 44124</name>
    <dbReference type="NCBI Taxonomy" id="1226753"/>
    <lineage>
        <taxon>Bacteria</taxon>
        <taxon>Bacillati</taxon>
        <taxon>Actinomycetota</taxon>
        <taxon>Actinomycetes</taxon>
        <taxon>Mycobacteriales</taxon>
        <taxon>Mycobacteriaceae</taxon>
        <taxon>Mycolicibacterium</taxon>
    </lineage>
</organism>
<dbReference type="AlphaFoldDB" id="A0A8H2JBU6"/>
<dbReference type="EMBL" id="POTL01000001">
    <property type="protein sequence ID" value="TLH52986.1"/>
    <property type="molecule type" value="Genomic_DNA"/>
</dbReference>
<reference evidence="2 4" key="3">
    <citation type="journal article" date="2019" name="Sci. Rep.">
        <title>Insight into the biology of Mycobacterium mucogenicum and Mycobacterium neoaurum clade members.</title>
        <authorList>
            <person name="Behra P.R.K."/>
            <person name="Pettersson B.M.F."/>
            <person name="Ramesh M."/>
            <person name="Dasgupta S."/>
            <person name="Kirsebom L.A."/>
        </authorList>
    </citation>
    <scope>NUCLEOTIDE SEQUENCE [LARGE SCALE GENOMIC DNA]</scope>
    <source>
        <strain evidence="2 4">DSM 44124</strain>
    </source>
</reference>
<reference evidence="3" key="1">
    <citation type="submission" date="2018-01" db="EMBL/GenBank/DDBJ databases">
        <title>Comparative genomics of Mycobacterium mucogenicum and Mycobacterium neoaurum clade members emphasizing tRNA and non-coding RNA.</title>
        <authorList>
            <person name="Behra P.R.K."/>
            <person name="Pettersson B.M.F."/>
            <person name="Das S."/>
            <person name="Dasgupta S."/>
            <person name="Kirsebom L.A."/>
        </authorList>
    </citation>
    <scope>NUCLEOTIDE SEQUENCE</scope>
    <source>
        <strain evidence="3">DSM 44124</strain>
    </source>
</reference>
<name>A0A8H2JBU6_MYCMU</name>
<evidence type="ECO:0008006" key="5">
    <source>
        <dbReference type="Google" id="ProtNLM"/>
    </source>
</evidence>
<feature type="transmembrane region" description="Helical" evidence="1">
    <location>
        <begin position="53"/>
        <end position="76"/>
    </location>
</feature>
<evidence type="ECO:0000313" key="4">
    <source>
        <dbReference type="Proteomes" id="UP000309231"/>
    </source>
</evidence>
<gene>
    <name evidence="2" type="ORF">C1S78_011985</name>
    <name evidence="3" type="ORF">C1S78_11955</name>
</gene>
<dbReference type="GeneID" id="76725637"/>
<keyword evidence="1" id="KW-0472">Membrane</keyword>
<dbReference type="KEGG" id="mmuc:C1S78_011985"/>
<protein>
    <recommendedName>
        <fullName evidence="5">Membrane alanine rich protein</fullName>
    </recommendedName>
</protein>
<dbReference type="Pfam" id="PF25587">
    <property type="entry name" value="Rv2743c"/>
    <property type="match status" value="1"/>
</dbReference>
<keyword evidence="1" id="KW-1133">Transmembrane helix</keyword>
<accession>A0A8H2JBU6</accession>
<evidence type="ECO:0000313" key="3">
    <source>
        <dbReference type="EMBL" id="TLH52986.1"/>
    </source>
</evidence>
<dbReference type="RefSeq" id="WP_020101882.1">
    <property type="nucleotide sequence ID" value="NZ_ANBS01000012.1"/>
</dbReference>
<proteinExistence type="predicted"/>